<evidence type="ECO:0000256" key="1">
    <source>
        <dbReference type="ARBA" id="ARBA00023125"/>
    </source>
</evidence>
<feature type="region of interest" description="Disordered" evidence="3">
    <location>
        <begin position="1"/>
        <end position="41"/>
    </location>
</feature>
<gene>
    <name evidence="5" type="ORF">D3876_13775</name>
</gene>
<sequence length="248" mass="27199">MSADAGEAKGEVKAKAARGQPRASAPAKAVSHNLNGQRLGRKGRDTRERILAATNELLAGPADVQISLSAVARNASLGMTSLYLYFNDLTELLLAVLDPVMATAEDAYISLLRTRWNEDELGARAQEFVKAYHTFWVKNSRILHLRNSMADHNDQRMMFHRVRSAQPVMLLLVEQMDGDLSKQGSPVFSMATALMTGLERVVTVTTDANLPTLLQSPIAFRGNLLEAESRLIELGIRDYRALAGKPVA</sequence>
<keyword evidence="6" id="KW-1185">Reference proteome</keyword>
<feature type="compositionally biased region" description="Basic and acidic residues" evidence="3">
    <location>
        <begin position="1"/>
        <end position="14"/>
    </location>
</feature>
<feature type="DNA-binding region" description="H-T-H motif" evidence="2">
    <location>
        <begin position="67"/>
        <end position="86"/>
    </location>
</feature>
<dbReference type="Proteomes" id="UP000286100">
    <property type="component" value="Unassembled WGS sequence"/>
</dbReference>
<comment type="caution">
    <text evidence="5">The sequence shown here is derived from an EMBL/GenBank/DDBJ whole genome shotgun (WGS) entry which is preliminary data.</text>
</comment>
<dbReference type="SUPFAM" id="SSF46689">
    <property type="entry name" value="Homeodomain-like"/>
    <property type="match status" value="1"/>
</dbReference>
<dbReference type="InterPro" id="IPR001647">
    <property type="entry name" value="HTH_TetR"/>
</dbReference>
<protein>
    <submittedName>
        <fullName evidence="5">TetR/AcrR family transcriptional regulator</fullName>
    </submittedName>
</protein>
<evidence type="ECO:0000256" key="2">
    <source>
        <dbReference type="PROSITE-ProRule" id="PRU00335"/>
    </source>
</evidence>
<dbReference type="PROSITE" id="PS50977">
    <property type="entry name" value="HTH_TETR_2"/>
    <property type="match status" value="1"/>
</dbReference>
<dbReference type="EMBL" id="QYUM01000003">
    <property type="protein sequence ID" value="RJF91185.1"/>
    <property type="molecule type" value="Genomic_DNA"/>
</dbReference>
<dbReference type="InterPro" id="IPR009057">
    <property type="entry name" value="Homeodomain-like_sf"/>
</dbReference>
<evidence type="ECO:0000256" key="3">
    <source>
        <dbReference type="SAM" id="MobiDB-lite"/>
    </source>
</evidence>
<name>A0A418WMG8_9SPHN</name>
<accession>A0A418WMG8</accession>
<evidence type="ECO:0000313" key="6">
    <source>
        <dbReference type="Proteomes" id="UP000286100"/>
    </source>
</evidence>
<keyword evidence="1 2" id="KW-0238">DNA-binding</keyword>
<dbReference type="OrthoDB" id="7499254at2"/>
<organism evidence="5 6">
    <name type="scientific">Sphingomonas cavernae</name>
    <dbReference type="NCBI Taxonomy" id="2320861"/>
    <lineage>
        <taxon>Bacteria</taxon>
        <taxon>Pseudomonadati</taxon>
        <taxon>Pseudomonadota</taxon>
        <taxon>Alphaproteobacteria</taxon>
        <taxon>Sphingomonadales</taxon>
        <taxon>Sphingomonadaceae</taxon>
        <taxon>Sphingomonas</taxon>
    </lineage>
</organism>
<dbReference type="RefSeq" id="WP_119763047.1">
    <property type="nucleotide sequence ID" value="NZ_QYUM01000003.1"/>
</dbReference>
<dbReference type="Gene3D" id="1.10.357.10">
    <property type="entry name" value="Tetracycline Repressor, domain 2"/>
    <property type="match status" value="1"/>
</dbReference>
<reference evidence="5 6" key="1">
    <citation type="submission" date="2018-09" db="EMBL/GenBank/DDBJ databases">
        <authorList>
            <person name="Zhu H."/>
        </authorList>
    </citation>
    <scope>NUCLEOTIDE SEQUENCE [LARGE SCALE GENOMIC DNA]</scope>
    <source>
        <strain evidence="5 6">K2R01-6</strain>
    </source>
</reference>
<dbReference type="GO" id="GO:0003677">
    <property type="term" value="F:DNA binding"/>
    <property type="evidence" value="ECO:0007669"/>
    <property type="project" value="UniProtKB-UniRule"/>
</dbReference>
<dbReference type="AlphaFoldDB" id="A0A418WMG8"/>
<feature type="domain" description="HTH tetR-type" evidence="4">
    <location>
        <begin position="44"/>
        <end position="104"/>
    </location>
</feature>
<evidence type="ECO:0000259" key="4">
    <source>
        <dbReference type="PROSITE" id="PS50977"/>
    </source>
</evidence>
<evidence type="ECO:0000313" key="5">
    <source>
        <dbReference type="EMBL" id="RJF91185.1"/>
    </source>
</evidence>
<proteinExistence type="predicted"/>